<keyword evidence="1" id="KW-0472">Membrane</keyword>
<accession>A0A6J6WYV0</accession>
<sequence length="152" mass="16787">MQSVVLRVREQSRGPIGVLLMIWATIQSISWIGMLQSLALTPRWWHLWIGSNLTFGLLIGIRRRMGTVFSGPLFATLMNVVPTYVGFQLALHHGILWGLTGATLYYLLFGWLVYGAVQVALLIVGAVVGRLLSAPFRRTSNVVIIGPDGQIT</sequence>
<protein>
    <submittedName>
        <fullName evidence="2">Unannotated protein</fullName>
    </submittedName>
</protein>
<organism evidence="2">
    <name type="scientific">freshwater metagenome</name>
    <dbReference type="NCBI Taxonomy" id="449393"/>
    <lineage>
        <taxon>unclassified sequences</taxon>
        <taxon>metagenomes</taxon>
        <taxon>ecological metagenomes</taxon>
    </lineage>
</organism>
<dbReference type="AlphaFoldDB" id="A0A6J6WYV0"/>
<feature type="transmembrane region" description="Helical" evidence="1">
    <location>
        <begin position="16"/>
        <end position="38"/>
    </location>
</feature>
<name>A0A6J6WYV0_9ZZZZ</name>
<feature type="transmembrane region" description="Helical" evidence="1">
    <location>
        <begin position="44"/>
        <end position="61"/>
    </location>
</feature>
<reference evidence="2" key="1">
    <citation type="submission" date="2020-05" db="EMBL/GenBank/DDBJ databases">
        <authorList>
            <person name="Chiriac C."/>
            <person name="Salcher M."/>
            <person name="Ghai R."/>
            <person name="Kavagutti S V."/>
        </authorList>
    </citation>
    <scope>NUCLEOTIDE SEQUENCE</scope>
</reference>
<proteinExistence type="predicted"/>
<feature type="transmembrane region" description="Helical" evidence="1">
    <location>
        <begin position="103"/>
        <end position="128"/>
    </location>
</feature>
<evidence type="ECO:0000313" key="2">
    <source>
        <dbReference type="EMBL" id="CAB4790290.1"/>
    </source>
</evidence>
<feature type="transmembrane region" description="Helical" evidence="1">
    <location>
        <begin position="73"/>
        <end position="91"/>
    </location>
</feature>
<keyword evidence="1" id="KW-0812">Transmembrane</keyword>
<dbReference type="EMBL" id="CAFAAB010000140">
    <property type="protein sequence ID" value="CAB4790290.1"/>
    <property type="molecule type" value="Genomic_DNA"/>
</dbReference>
<keyword evidence="1" id="KW-1133">Transmembrane helix</keyword>
<evidence type="ECO:0000256" key="1">
    <source>
        <dbReference type="SAM" id="Phobius"/>
    </source>
</evidence>
<gene>
    <name evidence="2" type="ORF">UFOPK2958_01126</name>
</gene>